<dbReference type="AlphaFoldDB" id="A0A432YSA7"/>
<feature type="transmembrane region" description="Helical" evidence="1">
    <location>
        <begin position="32"/>
        <end position="51"/>
    </location>
</feature>
<sequence length="76" mass="8433">MLLSLMVLQGLVAALLFYVLVGQHQKKPLWNLLAVLTAGFIPPLNWALLVLSIGVRMWRRSPDTIAEKLSAAKLSH</sequence>
<evidence type="ECO:0000313" key="3">
    <source>
        <dbReference type="Proteomes" id="UP000288361"/>
    </source>
</evidence>
<protein>
    <submittedName>
        <fullName evidence="2">Uncharacterized protein</fullName>
    </submittedName>
</protein>
<evidence type="ECO:0000313" key="2">
    <source>
        <dbReference type="EMBL" id="RUO64565.1"/>
    </source>
</evidence>
<comment type="caution">
    <text evidence="2">The sequence shown here is derived from an EMBL/GenBank/DDBJ whole genome shotgun (WGS) entry which is preliminary data.</text>
</comment>
<proteinExistence type="predicted"/>
<dbReference type="RefSeq" id="WP_126752237.1">
    <property type="nucleotide sequence ID" value="NZ_JBHUMT010000001.1"/>
</dbReference>
<reference evidence="2 3" key="1">
    <citation type="journal article" date="2011" name="Front. Microbiol.">
        <title>Genomic signatures of strain selection and enhancement in Bacillus atrophaeus var. globigii, a historical biowarfare simulant.</title>
        <authorList>
            <person name="Gibbons H.S."/>
            <person name="Broomall S.M."/>
            <person name="McNew L.A."/>
            <person name="Daligault H."/>
            <person name="Chapman C."/>
            <person name="Bruce D."/>
            <person name="Karavis M."/>
            <person name="Krepps M."/>
            <person name="McGregor P.A."/>
            <person name="Hong C."/>
            <person name="Park K.H."/>
            <person name="Akmal A."/>
            <person name="Feldman A."/>
            <person name="Lin J.S."/>
            <person name="Chang W.E."/>
            <person name="Higgs B.W."/>
            <person name="Demirev P."/>
            <person name="Lindquist J."/>
            <person name="Liem A."/>
            <person name="Fochler E."/>
            <person name="Read T.D."/>
            <person name="Tapia R."/>
            <person name="Johnson S."/>
            <person name="Bishop-Lilly K.A."/>
            <person name="Detter C."/>
            <person name="Han C."/>
            <person name="Sozhamannan S."/>
            <person name="Rosenzweig C.N."/>
            <person name="Skowronski E.W."/>
        </authorList>
    </citation>
    <scope>NUCLEOTIDE SEQUENCE [LARGE SCALE GENOMIC DNA]</scope>
    <source>
        <strain evidence="2 3">TPS4-2</strain>
    </source>
</reference>
<accession>A0A432YSA7</accession>
<dbReference type="Proteomes" id="UP000288361">
    <property type="component" value="Unassembled WGS sequence"/>
</dbReference>
<name>A0A432YSA7_9GAMM</name>
<keyword evidence="1" id="KW-0812">Transmembrane</keyword>
<dbReference type="EMBL" id="PIQA01000004">
    <property type="protein sequence ID" value="RUO64565.1"/>
    <property type="molecule type" value="Genomic_DNA"/>
</dbReference>
<gene>
    <name evidence="2" type="ORF">CWI73_07700</name>
</gene>
<evidence type="ECO:0000256" key="1">
    <source>
        <dbReference type="SAM" id="Phobius"/>
    </source>
</evidence>
<keyword evidence="1" id="KW-0472">Membrane</keyword>
<keyword evidence="1" id="KW-1133">Transmembrane helix</keyword>
<organism evidence="2 3">
    <name type="scientific">Idiomarina piscisalsi</name>
    <dbReference type="NCBI Taxonomy" id="1096243"/>
    <lineage>
        <taxon>Bacteria</taxon>
        <taxon>Pseudomonadati</taxon>
        <taxon>Pseudomonadota</taxon>
        <taxon>Gammaproteobacteria</taxon>
        <taxon>Alteromonadales</taxon>
        <taxon>Idiomarinaceae</taxon>
        <taxon>Idiomarina</taxon>
    </lineage>
</organism>